<protein>
    <submittedName>
        <fullName evidence="1">Uncharacterized protein</fullName>
    </submittedName>
</protein>
<comment type="caution">
    <text evidence="1">The sequence shown here is derived from an EMBL/GenBank/DDBJ whole genome shotgun (WGS) entry which is preliminary data.</text>
</comment>
<name>A0A951PKF7_9CYAN</name>
<gene>
    <name evidence="1" type="ORF">KME25_07180</name>
</gene>
<reference evidence="1" key="2">
    <citation type="journal article" date="2022" name="Microbiol. Resour. Announc.">
        <title>Metagenome Sequencing to Explore Phylogenomics of Terrestrial Cyanobacteria.</title>
        <authorList>
            <person name="Ward R.D."/>
            <person name="Stajich J.E."/>
            <person name="Johansen J.R."/>
            <person name="Huntemann M."/>
            <person name="Clum A."/>
            <person name="Foster B."/>
            <person name="Foster B."/>
            <person name="Roux S."/>
            <person name="Palaniappan K."/>
            <person name="Varghese N."/>
            <person name="Mukherjee S."/>
            <person name="Reddy T.B.K."/>
            <person name="Daum C."/>
            <person name="Copeland A."/>
            <person name="Chen I.A."/>
            <person name="Ivanova N.N."/>
            <person name="Kyrpides N.C."/>
            <person name="Shapiro N."/>
            <person name="Eloe-Fadrosh E.A."/>
            <person name="Pietrasiak N."/>
        </authorList>
    </citation>
    <scope>NUCLEOTIDE SEQUENCE</scope>
    <source>
        <strain evidence="1">CPER-KK1</strain>
    </source>
</reference>
<reference evidence="1" key="1">
    <citation type="submission" date="2021-05" db="EMBL/GenBank/DDBJ databases">
        <authorList>
            <person name="Pietrasiak N."/>
            <person name="Ward R."/>
            <person name="Stajich J.E."/>
            <person name="Kurbessoian T."/>
        </authorList>
    </citation>
    <scope>NUCLEOTIDE SEQUENCE</scope>
    <source>
        <strain evidence="1">CPER-KK1</strain>
    </source>
</reference>
<dbReference type="Proteomes" id="UP000753908">
    <property type="component" value="Unassembled WGS sequence"/>
</dbReference>
<dbReference type="EMBL" id="JAHHIF010000007">
    <property type="protein sequence ID" value="MBW4544208.1"/>
    <property type="molecule type" value="Genomic_DNA"/>
</dbReference>
<organism evidence="1 2">
    <name type="scientific">Symplocastrum torsivum CPER-KK1</name>
    <dbReference type="NCBI Taxonomy" id="450513"/>
    <lineage>
        <taxon>Bacteria</taxon>
        <taxon>Bacillati</taxon>
        <taxon>Cyanobacteriota</taxon>
        <taxon>Cyanophyceae</taxon>
        <taxon>Oscillatoriophycideae</taxon>
        <taxon>Oscillatoriales</taxon>
        <taxon>Microcoleaceae</taxon>
        <taxon>Symplocastrum</taxon>
    </lineage>
</organism>
<evidence type="ECO:0000313" key="2">
    <source>
        <dbReference type="Proteomes" id="UP000753908"/>
    </source>
</evidence>
<proteinExistence type="predicted"/>
<accession>A0A951PKF7</accession>
<sequence>MAGNEKAICEFLFSNMGSISLRHIGQLVEIGIPLSNRPGYRSAQSLDDISEILTTDSRKKADVYLNSTGVSVKQAGGSFAFNRLQRANILEVYSTLGLTKPQSKITQIDREIKKFHEGLLPNRNLPWQEFLSEKDFKTLLNYLMMLGSPNIGKSIHPAEFILEAPAINISISEVFFYSFDEYFETYKENFQIAIRRQ</sequence>
<evidence type="ECO:0000313" key="1">
    <source>
        <dbReference type="EMBL" id="MBW4544208.1"/>
    </source>
</evidence>
<dbReference type="AlphaFoldDB" id="A0A951PKF7"/>